<dbReference type="GO" id="GO:0005681">
    <property type="term" value="C:spliceosomal complex"/>
    <property type="evidence" value="ECO:0007669"/>
    <property type="project" value="UniProtKB-KW"/>
</dbReference>
<organism evidence="9 10">
    <name type="scientific">Kazachstania africana (strain ATCC 22294 / BCRC 22015 / CBS 2517 / CECT 1963 / NBRC 1671 / NRRL Y-8276)</name>
    <name type="common">Yeast</name>
    <name type="synonym">Kluyveromyces africanus</name>
    <dbReference type="NCBI Taxonomy" id="1071382"/>
    <lineage>
        <taxon>Eukaryota</taxon>
        <taxon>Fungi</taxon>
        <taxon>Dikarya</taxon>
        <taxon>Ascomycota</taxon>
        <taxon>Saccharomycotina</taxon>
        <taxon>Saccharomycetes</taxon>
        <taxon>Saccharomycetales</taxon>
        <taxon>Saccharomycetaceae</taxon>
        <taxon>Kazachstania</taxon>
    </lineage>
</organism>
<reference evidence="9 10" key="1">
    <citation type="journal article" date="2011" name="Proc. Natl. Acad. Sci. U.S.A.">
        <title>Evolutionary erosion of yeast sex chromosomes by mating-type switching accidents.</title>
        <authorList>
            <person name="Gordon J.L."/>
            <person name="Armisen D."/>
            <person name="Proux-Wera E."/>
            <person name="Oheigeartaigh S.S."/>
            <person name="Byrne K.P."/>
            <person name="Wolfe K.H."/>
        </authorList>
    </citation>
    <scope>NUCLEOTIDE SEQUENCE [LARGE SCALE GENOMIC DNA]</scope>
    <source>
        <strain evidence="10">ATCC 22294 / BCRC 22015 / CBS 2517 / CECT 1963 / NBRC 1671 / NRRL Y-8276</strain>
    </source>
</reference>
<comment type="similarity">
    <text evidence="2 7">Belongs to the PRP38 family.</text>
</comment>
<evidence type="ECO:0000313" key="9">
    <source>
        <dbReference type="EMBL" id="CCF57112.1"/>
    </source>
</evidence>
<dbReference type="AlphaFoldDB" id="H2ARW2"/>
<name>H2ARW2_KAZAF</name>
<keyword evidence="6 7" id="KW-0539">Nucleus</keyword>
<dbReference type="Pfam" id="PF03371">
    <property type="entry name" value="PRP38"/>
    <property type="match status" value="1"/>
</dbReference>
<dbReference type="PANTHER" id="PTHR23142">
    <property type="entry name" value="PRE-MRNA-SPLICING FACTOR 38A-RELATED"/>
    <property type="match status" value="1"/>
</dbReference>
<evidence type="ECO:0000256" key="5">
    <source>
        <dbReference type="ARBA" id="ARBA00023187"/>
    </source>
</evidence>
<keyword evidence="5 7" id="KW-0508">mRNA splicing</keyword>
<proteinExistence type="inferred from homology"/>
<comment type="function">
    <text evidence="7">Required for pre-mRNA splicing.</text>
</comment>
<dbReference type="HOGENOM" id="CLU_1147968_0_0_1"/>
<comment type="subcellular location">
    <subcellularLocation>
        <location evidence="1 7">Nucleus</location>
    </subcellularLocation>
</comment>
<dbReference type="eggNOG" id="ENOG502RXT7">
    <property type="taxonomic scope" value="Eukaryota"/>
</dbReference>
<dbReference type="InParanoid" id="H2ARW2"/>
<evidence type="ECO:0000256" key="4">
    <source>
        <dbReference type="ARBA" id="ARBA00022728"/>
    </source>
</evidence>
<keyword evidence="3 7" id="KW-0507">mRNA processing</keyword>
<feature type="region of interest" description="Disordered" evidence="8">
    <location>
        <begin position="210"/>
        <end position="232"/>
    </location>
</feature>
<evidence type="ECO:0000256" key="3">
    <source>
        <dbReference type="ARBA" id="ARBA00022664"/>
    </source>
</evidence>
<sequence length="232" mass="26684">MSSEFHVESFLSAKQLNHQSVSLIIPRLTRDRIHNNIYYKVNLQPTSLRGDTLLELSKVIIRDLGTLKDLSVNKVHVLGGMEFKCLLMKLIEIRPTINQLFAMLNPANANTNFEDKYITALIITYLRIQYFYLTDAQECLRMKNLFKKCIKDYRKLKSLSLQSDCWSPSEELTVAVVHMDELTEWLVSKEQIWGIPLGKCQWADIFDDDSDVSSASSSSFESDYSDSEGKLQ</sequence>
<dbReference type="GO" id="GO:0046540">
    <property type="term" value="C:U4/U6 x U5 tri-snRNP complex"/>
    <property type="evidence" value="ECO:0007669"/>
    <property type="project" value="EnsemblFungi"/>
</dbReference>
<evidence type="ECO:0000256" key="2">
    <source>
        <dbReference type="ARBA" id="ARBA00006164"/>
    </source>
</evidence>
<keyword evidence="10" id="KW-1185">Reference proteome</keyword>
<dbReference type="FunCoup" id="H2ARW2">
    <property type="interactions" value="170"/>
</dbReference>
<evidence type="ECO:0000256" key="8">
    <source>
        <dbReference type="SAM" id="MobiDB-lite"/>
    </source>
</evidence>
<dbReference type="Proteomes" id="UP000005220">
    <property type="component" value="Chromosome 3"/>
</dbReference>
<dbReference type="EMBL" id="HE650823">
    <property type="protein sequence ID" value="CCF57112.1"/>
    <property type="molecule type" value="Genomic_DNA"/>
</dbReference>
<dbReference type="OrthoDB" id="190958at2759"/>
<accession>H2ARW2</accession>
<evidence type="ECO:0000256" key="7">
    <source>
        <dbReference type="RuleBase" id="RU367025"/>
    </source>
</evidence>
<dbReference type="GO" id="GO:0000388">
    <property type="term" value="P:spliceosome conformational change to release U4 (or U4atac) and U1 (or U11)"/>
    <property type="evidence" value="ECO:0007669"/>
    <property type="project" value="EnsemblFungi"/>
</dbReference>
<dbReference type="KEGG" id="kaf:KAFR_0C01170"/>
<feature type="compositionally biased region" description="Low complexity" evidence="8">
    <location>
        <begin position="212"/>
        <end position="222"/>
    </location>
</feature>
<evidence type="ECO:0000256" key="6">
    <source>
        <dbReference type="ARBA" id="ARBA00023242"/>
    </source>
</evidence>
<dbReference type="RefSeq" id="XP_003956247.1">
    <property type="nucleotide sequence ID" value="XM_003956198.1"/>
</dbReference>
<dbReference type="GeneID" id="13885031"/>
<keyword evidence="4 7" id="KW-0747">Spliceosome</keyword>
<protein>
    <recommendedName>
        <fullName evidence="7">Pre-mRNA-splicing factor 38</fullName>
    </recommendedName>
</protein>
<gene>
    <name evidence="9" type="primary">KAFR0C01170</name>
    <name evidence="9" type="ORF">KAFR_0C01170</name>
</gene>
<dbReference type="InterPro" id="IPR005037">
    <property type="entry name" value="PRP38"/>
</dbReference>
<evidence type="ECO:0000256" key="1">
    <source>
        <dbReference type="ARBA" id="ARBA00004123"/>
    </source>
</evidence>
<evidence type="ECO:0000313" key="10">
    <source>
        <dbReference type="Proteomes" id="UP000005220"/>
    </source>
</evidence>
<dbReference type="STRING" id="1071382.H2ARW2"/>